<organism evidence="1 2">
    <name type="scientific">Pseudarthrobacter siccitolerans</name>
    <dbReference type="NCBI Taxonomy" id="861266"/>
    <lineage>
        <taxon>Bacteria</taxon>
        <taxon>Bacillati</taxon>
        <taxon>Actinomycetota</taxon>
        <taxon>Actinomycetes</taxon>
        <taxon>Micrococcales</taxon>
        <taxon>Micrococcaceae</taxon>
        <taxon>Pseudarthrobacter</taxon>
    </lineage>
</organism>
<gene>
    <name evidence="1" type="ORF">QFZ36_000528</name>
</gene>
<sequence length="129" mass="14342">MQDNITPLVGRIAELKAQLAPLEIQMKPLVEELEITKLALMQAMQQSKSKRTEAVDGYYVIRAERRTVSIADEPAVTEWLQENEFDLSEYFKLDSARVKAAAESALKETGELIPGVAVSSTEYLTIKAA</sequence>
<dbReference type="RefSeq" id="WP_306633691.1">
    <property type="nucleotide sequence ID" value="NZ_JAUSXB010000001.1"/>
</dbReference>
<name>A0ABU0PH12_9MICC</name>
<dbReference type="EMBL" id="JAUSXB010000001">
    <property type="protein sequence ID" value="MDQ0672967.1"/>
    <property type="molecule type" value="Genomic_DNA"/>
</dbReference>
<dbReference type="InterPro" id="IPR055731">
    <property type="entry name" value="Pam3_gp33-like"/>
</dbReference>
<reference evidence="1 2" key="1">
    <citation type="submission" date="2023-07" db="EMBL/GenBank/DDBJ databases">
        <title>Comparative genomics of wheat-associated soil bacteria to identify genetic determinants of phenazine resistance.</title>
        <authorList>
            <person name="Mouncey N."/>
        </authorList>
    </citation>
    <scope>NUCLEOTIDE SEQUENCE [LARGE SCALE GENOMIC DNA]</scope>
    <source>
        <strain evidence="1 2">W1I3</strain>
    </source>
</reference>
<dbReference type="Pfam" id="PF23984">
    <property type="entry name" value="DUF7307"/>
    <property type="match status" value="1"/>
</dbReference>
<protein>
    <submittedName>
        <fullName evidence="1">Phage host-nuclease inhibitor protein Gam</fullName>
    </submittedName>
</protein>
<proteinExistence type="predicted"/>
<keyword evidence="2" id="KW-1185">Reference proteome</keyword>
<comment type="caution">
    <text evidence="1">The sequence shown here is derived from an EMBL/GenBank/DDBJ whole genome shotgun (WGS) entry which is preliminary data.</text>
</comment>
<evidence type="ECO:0000313" key="2">
    <source>
        <dbReference type="Proteomes" id="UP001236806"/>
    </source>
</evidence>
<dbReference type="Proteomes" id="UP001236806">
    <property type="component" value="Unassembled WGS sequence"/>
</dbReference>
<accession>A0ABU0PH12</accession>
<evidence type="ECO:0000313" key="1">
    <source>
        <dbReference type="EMBL" id="MDQ0672967.1"/>
    </source>
</evidence>